<evidence type="ECO:0000259" key="1">
    <source>
        <dbReference type="Pfam" id="PF00128"/>
    </source>
</evidence>
<feature type="domain" description="Glycosyl hydrolase family 13 catalytic" evidence="1">
    <location>
        <begin position="2"/>
        <end position="95"/>
    </location>
</feature>
<dbReference type="Pfam" id="PF00128">
    <property type="entry name" value="Alpha-amylase"/>
    <property type="match status" value="1"/>
</dbReference>
<evidence type="ECO:0000313" key="2">
    <source>
        <dbReference type="EMBL" id="KPC59088.1"/>
    </source>
</evidence>
<sequence>LYQGEELGLPEVTDLPDDVRQDPSFFRANGQDGFRDGCRVPLPWSGDLPPYGFGPGGSWLPQPAGWRRLTVEAQTGDPDSTLELYRTALELRRRLPGLGDGEISWQPAPEGLLAFRRPGVLCTVNTLGRAAELPLPGKPLLSSAPVTIDGASAVVPGDSCTWWAI</sequence>
<name>A0A0N1JW83_9ACTN</name>
<dbReference type="Gene3D" id="3.20.20.80">
    <property type="entry name" value="Glycosidases"/>
    <property type="match status" value="1"/>
</dbReference>
<dbReference type="PATRIC" id="fig|66876.3.peg.8019"/>
<gene>
    <name evidence="2" type="ORF">ADL29_36415</name>
</gene>
<dbReference type="Proteomes" id="UP000037982">
    <property type="component" value="Unassembled WGS sequence"/>
</dbReference>
<keyword evidence="3" id="KW-1185">Reference proteome</keyword>
<reference evidence="3" key="1">
    <citation type="submission" date="2015-07" db="EMBL/GenBank/DDBJ databases">
        <authorList>
            <person name="Ju K.-S."/>
            <person name="Doroghazi J.R."/>
            <person name="Metcalf W.W."/>
        </authorList>
    </citation>
    <scope>NUCLEOTIDE SEQUENCE [LARGE SCALE GENOMIC DNA]</scope>
    <source>
        <strain evidence="3">NRRL ISP-5002</strain>
    </source>
</reference>
<dbReference type="PANTHER" id="PTHR10357">
    <property type="entry name" value="ALPHA-AMYLASE FAMILY MEMBER"/>
    <property type="match status" value="1"/>
</dbReference>
<organism evidence="2 3">
    <name type="scientific">Streptomyces chattanoogensis</name>
    <dbReference type="NCBI Taxonomy" id="66876"/>
    <lineage>
        <taxon>Bacteria</taxon>
        <taxon>Bacillati</taxon>
        <taxon>Actinomycetota</taxon>
        <taxon>Actinomycetes</taxon>
        <taxon>Kitasatosporales</taxon>
        <taxon>Streptomycetaceae</taxon>
        <taxon>Streptomyces</taxon>
    </lineage>
</organism>
<dbReference type="SUPFAM" id="SSF51445">
    <property type="entry name" value="(Trans)glycosidases"/>
    <property type="match status" value="1"/>
</dbReference>
<dbReference type="GO" id="GO:0004556">
    <property type="term" value="F:alpha-amylase activity"/>
    <property type="evidence" value="ECO:0007669"/>
    <property type="project" value="TreeGrafter"/>
</dbReference>
<evidence type="ECO:0000313" key="3">
    <source>
        <dbReference type="Proteomes" id="UP000037982"/>
    </source>
</evidence>
<accession>A0A0N1JW83</accession>
<dbReference type="InterPro" id="IPR017853">
    <property type="entry name" value="GH"/>
</dbReference>
<dbReference type="EMBL" id="LGKG01000194">
    <property type="protein sequence ID" value="KPC59088.1"/>
    <property type="molecule type" value="Genomic_DNA"/>
</dbReference>
<proteinExistence type="predicted"/>
<protein>
    <submittedName>
        <fullName evidence="2">Alpha-glucosidase</fullName>
    </submittedName>
</protein>
<feature type="non-terminal residue" evidence="2">
    <location>
        <position position="1"/>
    </location>
</feature>
<dbReference type="PANTHER" id="PTHR10357:SF179">
    <property type="entry name" value="NEUTRAL AND BASIC AMINO ACID TRANSPORT PROTEIN RBAT"/>
    <property type="match status" value="1"/>
</dbReference>
<dbReference type="AlphaFoldDB" id="A0A0N1JW83"/>
<dbReference type="GO" id="GO:0009313">
    <property type="term" value="P:oligosaccharide catabolic process"/>
    <property type="evidence" value="ECO:0007669"/>
    <property type="project" value="TreeGrafter"/>
</dbReference>
<comment type="caution">
    <text evidence="2">The sequence shown here is derived from an EMBL/GenBank/DDBJ whole genome shotgun (WGS) entry which is preliminary data.</text>
</comment>
<dbReference type="RefSeq" id="WP_157878669.1">
    <property type="nucleotide sequence ID" value="NZ_LGKG01000194.1"/>
</dbReference>
<dbReference type="InterPro" id="IPR006047">
    <property type="entry name" value="GH13_cat_dom"/>
</dbReference>